<organism evidence="1 2">
    <name type="scientific">Aliishimia ponticola</name>
    <dbReference type="NCBI Taxonomy" id="2499833"/>
    <lineage>
        <taxon>Bacteria</taxon>
        <taxon>Pseudomonadati</taxon>
        <taxon>Pseudomonadota</taxon>
        <taxon>Alphaproteobacteria</taxon>
        <taxon>Rhodobacterales</taxon>
        <taxon>Paracoccaceae</taxon>
        <taxon>Aliishimia</taxon>
    </lineage>
</organism>
<dbReference type="AlphaFoldDB" id="A0A4S4NQX2"/>
<dbReference type="EMBL" id="SRKY01000001">
    <property type="protein sequence ID" value="THH38610.1"/>
    <property type="molecule type" value="Genomic_DNA"/>
</dbReference>
<name>A0A4S4NQX2_9RHOB</name>
<sequence length="62" mass="7047">MSPQHKLLVDRLKNLLVLDARQGKPIDWTRSSMRVAGYPERVVNAAIEEYVEEYGGFGSQAR</sequence>
<evidence type="ECO:0000313" key="1">
    <source>
        <dbReference type="EMBL" id="THH38610.1"/>
    </source>
</evidence>
<proteinExistence type="predicted"/>
<comment type="caution">
    <text evidence="1">The sequence shown here is derived from an EMBL/GenBank/DDBJ whole genome shotgun (WGS) entry which is preliminary data.</text>
</comment>
<protein>
    <submittedName>
        <fullName evidence="1">Uncharacterized protein</fullName>
    </submittedName>
</protein>
<keyword evidence="2" id="KW-1185">Reference proteome</keyword>
<evidence type="ECO:0000313" key="2">
    <source>
        <dbReference type="Proteomes" id="UP000306602"/>
    </source>
</evidence>
<accession>A0A4S4NQX2</accession>
<dbReference type="Proteomes" id="UP000306602">
    <property type="component" value="Unassembled WGS sequence"/>
</dbReference>
<dbReference type="RefSeq" id="WP_136461503.1">
    <property type="nucleotide sequence ID" value="NZ_SRKY01000001.1"/>
</dbReference>
<gene>
    <name evidence="1" type="ORF">E4Z66_03305</name>
</gene>
<reference evidence="1 2" key="1">
    <citation type="submission" date="2019-04" db="EMBL/GenBank/DDBJ databases">
        <title>Shimia ponticola sp. nov., isolated from seawater.</title>
        <authorList>
            <person name="Kim Y.-O."/>
            <person name="Yoon J.-H."/>
        </authorList>
    </citation>
    <scope>NUCLEOTIDE SEQUENCE [LARGE SCALE GENOMIC DNA]</scope>
    <source>
        <strain evidence="1 2">MYP11</strain>
    </source>
</reference>